<evidence type="ECO:0000313" key="1">
    <source>
        <dbReference type="EMBL" id="BCK88217.1"/>
    </source>
</evidence>
<proteinExistence type="predicted"/>
<reference evidence="1 2" key="1">
    <citation type="journal article" date="2022" name="Int. J. Syst. Evol. Microbiol.">
        <title>&lt;i&gt;Sideroxyarcus emersonii&lt;/i&gt; gen. nov. sp. nov., a neutrophilic, microaerobic iron- and thiosulfate-oxidizing bacterium isolated from iron-rich wetland sediment.</title>
        <authorList>
            <person name="Kato S."/>
            <person name="Itoh T."/>
            <person name="Iino T."/>
            <person name="Ohkuma M."/>
        </authorList>
    </citation>
    <scope>NUCLEOTIDE SEQUENCE [LARGE SCALE GENOMIC DNA]</scope>
    <source>
        <strain evidence="1 2">MIZ01</strain>
    </source>
</reference>
<evidence type="ECO:0000313" key="2">
    <source>
        <dbReference type="Proteomes" id="UP001320326"/>
    </source>
</evidence>
<dbReference type="KEGG" id="seme:MIZ01_2018"/>
<accession>A0AAN1XBQ8</accession>
<protein>
    <submittedName>
        <fullName evidence="1">Uncharacterized protein</fullName>
    </submittedName>
</protein>
<dbReference type="EMBL" id="AP023423">
    <property type="protein sequence ID" value="BCK88217.1"/>
    <property type="molecule type" value="Genomic_DNA"/>
</dbReference>
<dbReference type="AlphaFoldDB" id="A0AAN1XBQ8"/>
<name>A0AAN1XBQ8_9PROT</name>
<sequence>MQGDPRVIINYLHVNTARCLGTYRALMVYQDTELFQNNFWRICANSAHDSGVVQWCSLFGSNGEDNPTHWSRSGVSNISNRDEFISKVLSPIAIPFDQWQQQHSALLEYRNKNIAHIELDDWYRAIPSFDMAIKVLFQSYIVFMNSTDHNLRNEYDRTIERANSTISQFIRNN</sequence>
<keyword evidence="2" id="KW-1185">Reference proteome</keyword>
<organism evidence="1 2">
    <name type="scientific">Sideroxyarcus emersonii</name>
    <dbReference type="NCBI Taxonomy" id="2764705"/>
    <lineage>
        <taxon>Bacteria</taxon>
        <taxon>Pseudomonadati</taxon>
        <taxon>Pseudomonadota</taxon>
        <taxon>Betaproteobacteria</taxon>
        <taxon>Nitrosomonadales</taxon>
        <taxon>Gallionellaceae</taxon>
        <taxon>Sideroxyarcus</taxon>
    </lineage>
</organism>
<gene>
    <name evidence="1" type="ORF">MIZ01_2018</name>
</gene>
<dbReference type="Proteomes" id="UP001320326">
    <property type="component" value="Chromosome"/>
</dbReference>